<dbReference type="SUPFAM" id="SSF52833">
    <property type="entry name" value="Thioredoxin-like"/>
    <property type="match status" value="1"/>
</dbReference>
<dbReference type="eggNOG" id="COG5429">
    <property type="taxonomic scope" value="Bacteria"/>
</dbReference>
<proteinExistence type="predicted"/>
<evidence type="ECO:0008006" key="3">
    <source>
        <dbReference type="Google" id="ProtNLM"/>
    </source>
</evidence>
<keyword evidence="2" id="KW-1185">Reference proteome</keyword>
<accession>A0A086XZW0</accession>
<dbReference type="AlphaFoldDB" id="A0A086XZW0"/>
<sequence>MSLAPRGTQPSRGPVVVEMFTSQGCSSCPPADESFMAYAARPDVIALSLHVDYWDYLGWEDPFAQPAFTSRQKAYARAAHSRSIYTPQMVVGGAQSLIGSDMSALDGMIAGEKARPALVVLNVSGDDGRYVIDLGAPKPLDFPAVVQIVRYAPHARVAILRGENAGMVVDYVNVVTAWHSVADWDGRSETRLAARIDGDQPAVVIVQSVLPGKSGSLPGPILAAARLN</sequence>
<dbReference type="Pfam" id="PF06764">
    <property type="entry name" value="DUF1223"/>
    <property type="match status" value="1"/>
</dbReference>
<dbReference type="PANTHER" id="PTHR36057:SF1">
    <property type="entry name" value="LIPOPROTEIN LIPID ATTACHMENT SITE-LIKE PROTEIN, PUTATIVE (DUF1223)-RELATED"/>
    <property type="match status" value="1"/>
</dbReference>
<gene>
    <name evidence="1" type="ORF">CG50_16300</name>
</gene>
<evidence type="ECO:0000313" key="1">
    <source>
        <dbReference type="EMBL" id="KFI27560.1"/>
    </source>
</evidence>
<dbReference type="InterPro" id="IPR036249">
    <property type="entry name" value="Thioredoxin-like_sf"/>
</dbReference>
<comment type="caution">
    <text evidence="1">The sequence shown here is derived from an EMBL/GenBank/DDBJ whole genome shotgun (WGS) entry which is preliminary data.</text>
</comment>
<organism evidence="1 2">
    <name type="scientific">Paenirhodobacter enshiensis</name>
    <dbReference type="NCBI Taxonomy" id="1105367"/>
    <lineage>
        <taxon>Bacteria</taxon>
        <taxon>Pseudomonadati</taxon>
        <taxon>Pseudomonadota</taxon>
        <taxon>Alphaproteobacteria</taxon>
        <taxon>Rhodobacterales</taxon>
        <taxon>Rhodobacter group</taxon>
        <taxon>Paenirhodobacter</taxon>
    </lineage>
</organism>
<dbReference type="EMBL" id="JFZB01000009">
    <property type="protein sequence ID" value="KFI27560.1"/>
    <property type="molecule type" value="Genomic_DNA"/>
</dbReference>
<dbReference type="Proteomes" id="UP000028824">
    <property type="component" value="Unassembled WGS sequence"/>
</dbReference>
<reference evidence="1 2" key="1">
    <citation type="submission" date="2014-03" db="EMBL/GenBank/DDBJ databases">
        <title>Genome of Paenirhodobacter enshiensis DW2-9.</title>
        <authorList>
            <person name="Wang D."/>
            <person name="Wang G."/>
        </authorList>
    </citation>
    <scope>NUCLEOTIDE SEQUENCE [LARGE SCALE GENOMIC DNA]</scope>
    <source>
        <strain evidence="1 2">DW2-9</strain>
    </source>
</reference>
<dbReference type="InterPro" id="IPR010634">
    <property type="entry name" value="DUF1223"/>
</dbReference>
<protein>
    <recommendedName>
        <fullName evidence="3">DUF1223 domain-containing protein</fullName>
    </recommendedName>
</protein>
<dbReference type="STRING" id="1105367.CG50_16300"/>
<dbReference type="OrthoDB" id="9808254at2"/>
<evidence type="ECO:0000313" key="2">
    <source>
        <dbReference type="Proteomes" id="UP000028824"/>
    </source>
</evidence>
<dbReference type="PANTHER" id="PTHR36057">
    <property type="match status" value="1"/>
</dbReference>
<name>A0A086XZW0_9RHOB</name>